<evidence type="ECO:0000259" key="14">
    <source>
        <dbReference type="Pfam" id="PF04561"/>
    </source>
</evidence>
<dbReference type="Gene3D" id="3.90.1110.10">
    <property type="entry name" value="RNA polymerase Rpb2, domain 2"/>
    <property type="match status" value="1"/>
</dbReference>
<comment type="caution">
    <text evidence="15">The sequence shown here is derived from an EMBL/GenBank/DDBJ whole genome shotgun (WGS) entry which is preliminary data.</text>
</comment>
<dbReference type="InterPro" id="IPR000722">
    <property type="entry name" value="RNA_pol_asu"/>
</dbReference>
<evidence type="ECO:0000259" key="13">
    <source>
        <dbReference type="Pfam" id="PF00623"/>
    </source>
</evidence>
<dbReference type="OrthoDB" id="5984008at2759"/>
<evidence type="ECO:0000313" key="15">
    <source>
        <dbReference type="EMBL" id="GMH46359.1"/>
    </source>
</evidence>
<evidence type="ECO:0000256" key="10">
    <source>
        <dbReference type="ARBA" id="ARBA00023303"/>
    </source>
</evidence>
<evidence type="ECO:0000256" key="4">
    <source>
        <dbReference type="ARBA" id="ARBA00022989"/>
    </source>
</evidence>
<dbReference type="SUPFAM" id="SSF64484">
    <property type="entry name" value="beta and beta-prime subunits of DNA dependent RNA-polymerase"/>
    <property type="match status" value="1"/>
</dbReference>
<organism evidence="15 16">
    <name type="scientific">Triparma retinervis</name>
    <dbReference type="NCBI Taxonomy" id="2557542"/>
    <lineage>
        <taxon>Eukaryota</taxon>
        <taxon>Sar</taxon>
        <taxon>Stramenopiles</taxon>
        <taxon>Ochrophyta</taxon>
        <taxon>Bolidophyceae</taxon>
        <taxon>Parmales</taxon>
        <taxon>Triparmaceae</taxon>
        <taxon>Triparma</taxon>
    </lineage>
</organism>
<accession>A0A9W6Z983</accession>
<feature type="domain" description="RNA polymerase Rpb2" evidence="14">
    <location>
        <begin position="258"/>
        <end position="355"/>
    </location>
</feature>
<evidence type="ECO:0000256" key="2">
    <source>
        <dbReference type="ARBA" id="ARBA00022448"/>
    </source>
</evidence>
<keyword evidence="5" id="KW-0406">Ion transport</keyword>
<dbReference type="Pfam" id="PF00060">
    <property type="entry name" value="Lig_chan"/>
    <property type="match status" value="1"/>
</dbReference>
<gene>
    <name evidence="15" type="ORF">TrRE_jg4302</name>
</gene>
<evidence type="ECO:0000256" key="11">
    <source>
        <dbReference type="SAM" id="Phobius"/>
    </source>
</evidence>
<dbReference type="Gene3D" id="1.10.287.70">
    <property type="match status" value="1"/>
</dbReference>
<dbReference type="SUPFAM" id="SSF81324">
    <property type="entry name" value="Voltage-gated potassium channels"/>
    <property type="match status" value="1"/>
</dbReference>
<dbReference type="EMBL" id="BRXZ01000501">
    <property type="protein sequence ID" value="GMH46359.1"/>
    <property type="molecule type" value="Genomic_DNA"/>
</dbReference>
<proteinExistence type="predicted"/>
<evidence type="ECO:0000256" key="7">
    <source>
        <dbReference type="ARBA" id="ARBA00023170"/>
    </source>
</evidence>
<evidence type="ECO:0008006" key="17">
    <source>
        <dbReference type="Google" id="ProtNLM"/>
    </source>
</evidence>
<dbReference type="GO" id="GO:0016020">
    <property type="term" value="C:membrane"/>
    <property type="evidence" value="ECO:0007669"/>
    <property type="project" value="UniProtKB-SubCell"/>
</dbReference>
<feature type="domain" description="RNA polymerase alpha subunit" evidence="13">
    <location>
        <begin position="357"/>
        <end position="422"/>
    </location>
</feature>
<protein>
    <recommendedName>
        <fullName evidence="17">Ionotropic glutamate receptor C-terminal domain-containing protein</fullName>
    </recommendedName>
</protein>
<dbReference type="Gene3D" id="3.30.1490.180">
    <property type="entry name" value="RNA polymerase ii"/>
    <property type="match status" value="1"/>
</dbReference>
<dbReference type="PANTHER" id="PTHR18966">
    <property type="entry name" value="IONOTROPIC GLUTAMATE RECEPTOR"/>
    <property type="match status" value="1"/>
</dbReference>
<keyword evidence="16" id="KW-1185">Reference proteome</keyword>
<dbReference type="Proteomes" id="UP001165082">
    <property type="component" value="Unassembled WGS sequence"/>
</dbReference>
<sequence length="423" mass="47027">MYVPESLEEVRAAIKKPMLPFTTNMWYGTFVVVVFSAIVMWAIEHSHKEDVRFLPPKSKYLVPKVLQNLNSDEGGFKSKPVSTRKNERGLFTLDSLTFAFFYFFERGTLTLSGHNVFEPVTVGGRLFNIVYCSFCCVWVATYTANLASILQSEQVHFSIKTIPDLIRNEKIACSMGGTAFDTFLADAFPNLQRHTVTGGYAGQQEALIAGSCDAILNAEPVTTYYSHNVGCQDSMHITGDGLKSYTKAPAGWMEGSMKVRWSVRKQEFLVPAVILLSACGVQGDNEIFTRLTSQAGAKDSWVLERVRLLLHDAKQHGIYTSQEALAYVGARFRAVLGRGNERNDVECGEEVLDKYWTIITMDPNLGIDHEVGVPRSVALNLTVPEKVTPFNAAVMQQLMANGPTIHPGAKHIIRDDGTRIDLR</sequence>
<dbReference type="SUPFAM" id="SSF53850">
    <property type="entry name" value="Periplasmic binding protein-like II"/>
    <property type="match status" value="1"/>
</dbReference>
<dbReference type="GO" id="GO:0003677">
    <property type="term" value="F:DNA binding"/>
    <property type="evidence" value="ECO:0007669"/>
    <property type="project" value="InterPro"/>
</dbReference>
<evidence type="ECO:0000256" key="6">
    <source>
        <dbReference type="ARBA" id="ARBA00023136"/>
    </source>
</evidence>
<evidence type="ECO:0000256" key="5">
    <source>
        <dbReference type="ARBA" id="ARBA00023065"/>
    </source>
</evidence>
<keyword evidence="7" id="KW-0675">Receptor</keyword>
<keyword evidence="9" id="KW-1071">Ligand-gated ion channel</keyword>
<dbReference type="InterPro" id="IPR015683">
    <property type="entry name" value="Ionotropic_Glu_rcpt"/>
</dbReference>
<evidence type="ECO:0000259" key="12">
    <source>
        <dbReference type="Pfam" id="PF00060"/>
    </source>
</evidence>
<dbReference type="GO" id="GO:0006351">
    <property type="term" value="P:DNA-templated transcription"/>
    <property type="evidence" value="ECO:0007669"/>
    <property type="project" value="InterPro"/>
</dbReference>
<dbReference type="Pfam" id="PF00623">
    <property type="entry name" value="RNA_pol_Rpb1_2"/>
    <property type="match status" value="1"/>
</dbReference>
<dbReference type="InterPro" id="IPR007642">
    <property type="entry name" value="RNA_pol_Rpb2_2"/>
</dbReference>
<dbReference type="GO" id="GO:0015276">
    <property type="term" value="F:ligand-gated monoatomic ion channel activity"/>
    <property type="evidence" value="ECO:0007669"/>
    <property type="project" value="InterPro"/>
</dbReference>
<feature type="domain" description="Ionotropic glutamate receptor C-terminal" evidence="12">
    <location>
        <begin position="23"/>
        <end position="179"/>
    </location>
</feature>
<evidence type="ECO:0000256" key="8">
    <source>
        <dbReference type="ARBA" id="ARBA00023180"/>
    </source>
</evidence>
<dbReference type="InterPro" id="IPR001320">
    <property type="entry name" value="Iontro_rcpt_C"/>
</dbReference>
<reference evidence="15" key="1">
    <citation type="submission" date="2022-07" db="EMBL/GenBank/DDBJ databases">
        <title>Genome analysis of Parmales, a sister group of diatoms, reveals the evolutionary specialization of diatoms from phago-mixotrophs to photoautotrophs.</title>
        <authorList>
            <person name="Ban H."/>
            <person name="Sato S."/>
            <person name="Yoshikawa S."/>
            <person name="Kazumasa Y."/>
            <person name="Nakamura Y."/>
            <person name="Ichinomiya M."/>
            <person name="Saitoh K."/>
            <person name="Sato N."/>
            <person name="Blanc-Mathieu R."/>
            <person name="Endo H."/>
            <person name="Kuwata A."/>
            <person name="Ogata H."/>
        </authorList>
    </citation>
    <scope>NUCLEOTIDE SEQUENCE</scope>
</reference>
<comment type="subcellular location">
    <subcellularLocation>
        <location evidence="1">Membrane</location>
        <topology evidence="1">Multi-pass membrane protein</topology>
    </subcellularLocation>
</comment>
<keyword evidence="8" id="KW-0325">Glycoprotein</keyword>
<evidence type="ECO:0000313" key="16">
    <source>
        <dbReference type="Proteomes" id="UP001165082"/>
    </source>
</evidence>
<evidence type="ECO:0000256" key="1">
    <source>
        <dbReference type="ARBA" id="ARBA00004141"/>
    </source>
</evidence>
<dbReference type="AlphaFoldDB" id="A0A9W6Z983"/>
<dbReference type="Pfam" id="PF04561">
    <property type="entry name" value="RNA_pol_Rpb2_2"/>
    <property type="match status" value="1"/>
</dbReference>
<evidence type="ECO:0000256" key="9">
    <source>
        <dbReference type="ARBA" id="ARBA00023286"/>
    </source>
</evidence>
<dbReference type="GO" id="GO:0003899">
    <property type="term" value="F:DNA-directed RNA polymerase activity"/>
    <property type="evidence" value="ECO:0007669"/>
    <property type="project" value="InterPro"/>
</dbReference>
<name>A0A9W6Z983_9STRA</name>
<keyword evidence="4 11" id="KW-1133">Transmembrane helix</keyword>
<keyword evidence="6 11" id="KW-0472">Membrane</keyword>
<dbReference type="InterPro" id="IPR037034">
    <property type="entry name" value="RNA_pol_Rpb2_2_sf"/>
</dbReference>
<evidence type="ECO:0000256" key="3">
    <source>
        <dbReference type="ARBA" id="ARBA00022692"/>
    </source>
</evidence>
<keyword evidence="2" id="KW-0813">Transport</keyword>
<keyword evidence="3 11" id="KW-0812">Transmembrane</keyword>
<keyword evidence="10" id="KW-0407">Ion channel</keyword>
<dbReference type="Gene3D" id="2.40.40.20">
    <property type="match status" value="1"/>
</dbReference>
<feature type="transmembrane region" description="Helical" evidence="11">
    <location>
        <begin position="25"/>
        <end position="43"/>
    </location>
</feature>